<proteinExistence type="predicted"/>
<dbReference type="EMBL" id="MOBM01000006">
    <property type="protein sequence ID" value="RON18805.1"/>
    <property type="molecule type" value="Genomic_DNA"/>
</dbReference>
<gene>
    <name evidence="1" type="ORF">BK662_05160</name>
</gene>
<accession>A0A423I023</accession>
<dbReference type="Proteomes" id="UP000284002">
    <property type="component" value="Unassembled WGS sequence"/>
</dbReference>
<comment type="caution">
    <text evidence="1">The sequence shown here is derived from an EMBL/GenBank/DDBJ whole genome shotgun (WGS) entry which is preliminary data.</text>
</comment>
<organism evidence="1 2">
    <name type="scientific">Pseudomonas frederiksbergensis</name>
    <dbReference type="NCBI Taxonomy" id="104087"/>
    <lineage>
        <taxon>Bacteria</taxon>
        <taxon>Pseudomonadati</taxon>
        <taxon>Pseudomonadota</taxon>
        <taxon>Gammaproteobacteria</taxon>
        <taxon>Pseudomonadales</taxon>
        <taxon>Pseudomonadaceae</taxon>
        <taxon>Pseudomonas</taxon>
    </lineage>
</organism>
<protein>
    <submittedName>
        <fullName evidence="1">Uncharacterized protein</fullName>
    </submittedName>
</protein>
<evidence type="ECO:0000313" key="1">
    <source>
        <dbReference type="EMBL" id="RON18805.1"/>
    </source>
</evidence>
<reference evidence="1 2" key="1">
    <citation type="submission" date="2016-10" db="EMBL/GenBank/DDBJ databases">
        <title>Comparative genome analysis of multiple Pseudomonas spp. focuses on biocontrol and plant growth promoting traits.</title>
        <authorList>
            <person name="Tao X.-Y."/>
            <person name="Taylor C.G."/>
        </authorList>
    </citation>
    <scope>NUCLEOTIDE SEQUENCE [LARGE SCALE GENOMIC DNA]</scope>
    <source>
        <strain evidence="1 2">36C6</strain>
    </source>
</reference>
<evidence type="ECO:0000313" key="2">
    <source>
        <dbReference type="Proteomes" id="UP000284002"/>
    </source>
</evidence>
<sequence length="73" mass="8234">MTLAQIKKIHLESRNNVSSVLVTSIRPGQMDQIREAIFQLEASIGRHALGGWTALISQDSRLLSFARYHNFIP</sequence>
<dbReference type="AlphaFoldDB" id="A0A423I023"/>
<name>A0A423I023_9PSED</name>